<sequence length="281" mass="32280">MFKQLFKNNPLKAEMNFFDHLEELRWHIIRSLAAIVVAGIICFIKIHFIYERIIMGPTRHDFITYRILCGIGHRLGLGDRLCLPDAPVKFQSMQLSGQFMQAFSSSFTFAFIIAAPYILYEFWRFVKPALKPGELKYTRGVVFWTSLLFFMGVAFGYFMIAPYTVNFFASYQLSESIENIITIQSYMSTLSQLVMGCGALFELPVLVYFLAKVGILTSAFLKKYRRHAFVIILVIAAFISPPDVASQFIVTLPLYLLFEVSISIAKRMEKQRAEEDAAEWS</sequence>
<evidence type="ECO:0000313" key="6">
    <source>
        <dbReference type="EMBL" id="GAA4310179.1"/>
    </source>
</evidence>
<feature type="transmembrane region" description="Helical" evidence="5">
    <location>
        <begin position="141"/>
        <end position="160"/>
    </location>
</feature>
<keyword evidence="4 5" id="KW-0472">Membrane</keyword>
<dbReference type="PANTHER" id="PTHR30371">
    <property type="entry name" value="SEC-INDEPENDENT PROTEIN TRANSLOCASE PROTEIN TATC"/>
    <property type="match status" value="1"/>
</dbReference>
<evidence type="ECO:0000313" key="7">
    <source>
        <dbReference type="Proteomes" id="UP001501207"/>
    </source>
</evidence>
<dbReference type="Proteomes" id="UP001501207">
    <property type="component" value="Unassembled WGS sequence"/>
</dbReference>
<comment type="similarity">
    <text evidence="5">Belongs to the TatC family.</text>
</comment>
<comment type="caution">
    <text evidence="6">The sequence shown here is derived from an EMBL/GenBank/DDBJ whole genome shotgun (WGS) entry which is preliminary data.</text>
</comment>
<evidence type="ECO:0000256" key="4">
    <source>
        <dbReference type="ARBA" id="ARBA00023136"/>
    </source>
</evidence>
<feature type="transmembrane region" description="Helical" evidence="5">
    <location>
        <begin position="99"/>
        <end position="120"/>
    </location>
</feature>
<dbReference type="EMBL" id="BAABFN010000004">
    <property type="protein sequence ID" value="GAA4310179.1"/>
    <property type="molecule type" value="Genomic_DNA"/>
</dbReference>
<name>A0ABP8FSN6_9BACT</name>
<feature type="transmembrane region" description="Helical" evidence="5">
    <location>
        <begin position="193"/>
        <end position="211"/>
    </location>
</feature>
<evidence type="ECO:0000256" key="2">
    <source>
        <dbReference type="ARBA" id="ARBA00022692"/>
    </source>
</evidence>
<gene>
    <name evidence="5 6" type="primary">tatC</name>
    <name evidence="6" type="ORF">GCM10023143_18500</name>
</gene>
<evidence type="ECO:0000256" key="5">
    <source>
        <dbReference type="HAMAP-Rule" id="MF_00902"/>
    </source>
</evidence>
<dbReference type="HAMAP" id="MF_00902">
    <property type="entry name" value="TatC"/>
    <property type="match status" value="1"/>
</dbReference>
<comment type="subunit">
    <text evidence="5">Forms a complex with TatA.</text>
</comment>
<dbReference type="NCBIfam" id="TIGR00945">
    <property type="entry name" value="tatC"/>
    <property type="match status" value="1"/>
</dbReference>
<feature type="transmembrane region" description="Helical" evidence="5">
    <location>
        <begin position="32"/>
        <end position="50"/>
    </location>
</feature>
<organism evidence="6 7">
    <name type="scientific">Compostibacter hankyongensis</name>
    <dbReference type="NCBI Taxonomy" id="1007089"/>
    <lineage>
        <taxon>Bacteria</taxon>
        <taxon>Pseudomonadati</taxon>
        <taxon>Bacteroidota</taxon>
        <taxon>Chitinophagia</taxon>
        <taxon>Chitinophagales</taxon>
        <taxon>Chitinophagaceae</taxon>
        <taxon>Compostibacter</taxon>
    </lineage>
</organism>
<accession>A0ABP8FSN6</accession>
<keyword evidence="5" id="KW-1003">Cell membrane</keyword>
<keyword evidence="2 5" id="KW-0812">Transmembrane</keyword>
<dbReference type="InterPro" id="IPR002033">
    <property type="entry name" value="TatC"/>
</dbReference>
<evidence type="ECO:0000256" key="3">
    <source>
        <dbReference type="ARBA" id="ARBA00022989"/>
    </source>
</evidence>
<comment type="function">
    <text evidence="5">Part of the twin-arginine translocation (Tat) system that transports large folded proteins containing a characteristic twin-arginine motif in their signal peptide across membranes.</text>
</comment>
<comment type="subcellular location">
    <subcellularLocation>
        <location evidence="5">Cell membrane</location>
        <topology evidence="5">Multi-pass membrane protein</topology>
    </subcellularLocation>
    <subcellularLocation>
        <location evidence="1">Membrane</location>
        <topology evidence="1">Multi-pass membrane protein</topology>
    </subcellularLocation>
</comment>
<dbReference type="Pfam" id="PF00902">
    <property type="entry name" value="TatC"/>
    <property type="match status" value="1"/>
</dbReference>
<proteinExistence type="inferred from homology"/>
<keyword evidence="7" id="KW-1185">Reference proteome</keyword>
<dbReference type="PANTHER" id="PTHR30371:SF0">
    <property type="entry name" value="SEC-INDEPENDENT PROTEIN TRANSLOCASE PROTEIN TATC, CHLOROPLASTIC-RELATED"/>
    <property type="match status" value="1"/>
</dbReference>
<keyword evidence="5" id="KW-0811">Translocation</keyword>
<keyword evidence="3 5" id="KW-1133">Transmembrane helix</keyword>
<evidence type="ECO:0000256" key="1">
    <source>
        <dbReference type="ARBA" id="ARBA00004141"/>
    </source>
</evidence>
<dbReference type="PRINTS" id="PR01840">
    <property type="entry name" value="TATCFAMILY"/>
</dbReference>
<keyword evidence="5" id="KW-0813">Transport</keyword>
<comment type="caution">
    <text evidence="5">Lacks conserved residue(s) required for the propagation of feature annotation.</text>
</comment>
<protein>
    <recommendedName>
        <fullName evidence="5">Sec-independent protein translocase protein TatC</fullName>
    </recommendedName>
</protein>
<reference evidence="7" key="1">
    <citation type="journal article" date="2019" name="Int. J. Syst. Evol. Microbiol.">
        <title>The Global Catalogue of Microorganisms (GCM) 10K type strain sequencing project: providing services to taxonomists for standard genome sequencing and annotation.</title>
        <authorList>
            <consortium name="The Broad Institute Genomics Platform"/>
            <consortium name="The Broad Institute Genome Sequencing Center for Infectious Disease"/>
            <person name="Wu L."/>
            <person name="Ma J."/>
        </authorList>
    </citation>
    <scope>NUCLEOTIDE SEQUENCE [LARGE SCALE GENOMIC DNA]</scope>
    <source>
        <strain evidence="7">JCM 17664</strain>
    </source>
</reference>
<feature type="transmembrane region" description="Helical" evidence="5">
    <location>
        <begin position="223"/>
        <end position="239"/>
    </location>
</feature>
<keyword evidence="5" id="KW-0653">Protein transport</keyword>